<dbReference type="STRING" id="7370.A0A1I8NDA1"/>
<dbReference type="EnsemblMetazoa" id="MDOA014017-RA">
    <property type="protein sequence ID" value="MDOA014017-PA"/>
    <property type="gene ID" value="MDOA014017"/>
</dbReference>
<dbReference type="SUPFAM" id="SSF54928">
    <property type="entry name" value="RNA-binding domain, RBD"/>
    <property type="match status" value="2"/>
</dbReference>
<feature type="compositionally biased region" description="Basic residues" evidence="3">
    <location>
        <begin position="279"/>
        <end position="288"/>
    </location>
</feature>
<feature type="compositionally biased region" description="Basic and acidic residues" evidence="3">
    <location>
        <begin position="295"/>
        <end position="325"/>
    </location>
</feature>
<dbReference type="AlphaFoldDB" id="A0A1I8NDA1"/>
<feature type="region of interest" description="Disordered" evidence="3">
    <location>
        <begin position="279"/>
        <end position="339"/>
    </location>
</feature>
<feature type="domain" description="RRM" evidence="4">
    <location>
        <begin position="203"/>
        <end position="286"/>
    </location>
</feature>
<dbReference type="PROSITE" id="PS50102">
    <property type="entry name" value="RRM"/>
    <property type="match status" value="1"/>
</dbReference>
<dbReference type="Gene3D" id="3.30.70.330">
    <property type="match status" value="1"/>
</dbReference>
<feature type="region of interest" description="Disordered" evidence="3">
    <location>
        <begin position="1"/>
        <end position="70"/>
    </location>
</feature>
<dbReference type="eggNOG" id="ENOG502SA32">
    <property type="taxonomic scope" value="Eukaryota"/>
</dbReference>
<evidence type="ECO:0000256" key="2">
    <source>
        <dbReference type="PROSITE-ProRule" id="PRU00176"/>
    </source>
</evidence>
<evidence type="ECO:0000256" key="1">
    <source>
        <dbReference type="ARBA" id="ARBA00022884"/>
    </source>
</evidence>
<evidence type="ECO:0000259" key="4">
    <source>
        <dbReference type="PROSITE" id="PS50102"/>
    </source>
</evidence>
<dbReference type="RefSeq" id="XP_005181712.1">
    <property type="nucleotide sequence ID" value="XM_005181655.3"/>
</dbReference>
<reference evidence="5" key="1">
    <citation type="submission" date="2020-05" db="UniProtKB">
        <authorList>
            <consortium name="EnsemblMetazoa"/>
        </authorList>
    </citation>
    <scope>IDENTIFICATION</scope>
    <source>
        <strain evidence="5">Aabys</strain>
    </source>
</reference>
<dbReference type="GeneID" id="101888524"/>
<dbReference type="KEGG" id="mde:101888524"/>
<gene>
    <name evidence="5" type="primary">101888524</name>
    <name evidence="7" type="synonym">LOC101888524</name>
</gene>
<proteinExistence type="predicted"/>
<feature type="compositionally biased region" description="Acidic residues" evidence="3">
    <location>
        <begin position="19"/>
        <end position="62"/>
    </location>
</feature>
<evidence type="ECO:0000256" key="3">
    <source>
        <dbReference type="SAM" id="MobiDB-lite"/>
    </source>
</evidence>
<organism evidence="5">
    <name type="scientific">Musca domestica</name>
    <name type="common">House fly</name>
    <dbReference type="NCBI Taxonomy" id="7370"/>
    <lineage>
        <taxon>Eukaryota</taxon>
        <taxon>Metazoa</taxon>
        <taxon>Ecdysozoa</taxon>
        <taxon>Arthropoda</taxon>
        <taxon>Hexapoda</taxon>
        <taxon>Insecta</taxon>
        <taxon>Pterygota</taxon>
        <taxon>Neoptera</taxon>
        <taxon>Endopterygota</taxon>
        <taxon>Diptera</taxon>
        <taxon>Brachycera</taxon>
        <taxon>Muscomorpha</taxon>
        <taxon>Muscoidea</taxon>
        <taxon>Muscidae</taxon>
        <taxon>Musca</taxon>
    </lineage>
</organism>
<reference evidence="7" key="2">
    <citation type="submission" date="2025-04" db="UniProtKB">
        <authorList>
            <consortium name="RefSeq"/>
        </authorList>
    </citation>
    <scope>IDENTIFICATION</scope>
    <source>
        <strain evidence="7">Aabys</strain>
    </source>
</reference>
<dbReference type="InterPro" id="IPR000504">
    <property type="entry name" value="RRM_dom"/>
</dbReference>
<evidence type="ECO:0000313" key="7">
    <source>
        <dbReference type="RefSeq" id="XP_005181712.1"/>
    </source>
</evidence>
<keyword evidence="1 2" id="KW-0694">RNA-binding</keyword>
<protein>
    <submittedName>
        <fullName evidence="7">Nucleolin</fullName>
    </submittedName>
</protein>
<name>A0A1I8NDA1_MUSDO</name>
<feature type="compositionally biased region" description="Basic residues" evidence="3">
    <location>
        <begin position="326"/>
        <end position="339"/>
    </location>
</feature>
<dbReference type="OrthoDB" id="6361271at2759"/>
<sequence>MKQKTTKKEEPLLEGSSDTNDEFEDTEEEMGESSEEDEELNENELDASDTESDEDVSGDDESPVSKTDLIRENLREKYKALQGKQLFILFPQKLPESEEELEEMAKKLSPLITKVHKPRQKHVRFCLVEFNSKDDRDTAWNELRQSIKNGDLPKCKVNIPRTENDEYIEQMVERKIKSVENKKSKNRLKKASKKAQFKKIFTPTVVIFNLPKSATLVQIRELFPNAVDIQMKAGKGKQNKDKTIASVTLHSTMEARNAVKQKLSMDGNQLVVKFDNQTIKKKAKKRGSKMVANEKSSDVPREEDEPAKKKSKNENNSEKKLENRKKVNISSKGQKKNKS</sequence>
<dbReference type="InterPro" id="IPR012677">
    <property type="entry name" value="Nucleotide-bd_a/b_plait_sf"/>
</dbReference>
<dbReference type="VEuPathDB" id="VectorBase:MDOA014017"/>
<accession>A0A1I8NDA1</accession>
<keyword evidence="6" id="KW-1185">Reference proteome</keyword>
<feature type="compositionally biased region" description="Basic and acidic residues" evidence="3">
    <location>
        <begin position="1"/>
        <end position="11"/>
    </location>
</feature>
<dbReference type="GO" id="GO:0003723">
    <property type="term" value="F:RNA binding"/>
    <property type="evidence" value="ECO:0007669"/>
    <property type="project" value="UniProtKB-UniRule"/>
</dbReference>
<dbReference type="InterPro" id="IPR035979">
    <property type="entry name" value="RBD_domain_sf"/>
</dbReference>
<evidence type="ECO:0000313" key="6">
    <source>
        <dbReference type="Proteomes" id="UP001652621"/>
    </source>
</evidence>
<dbReference type="VEuPathDB" id="VectorBase:MDOMA2_006748"/>
<evidence type="ECO:0000313" key="5">
    <source>
        <dbReference type="EnsemblMetazoa" id="MDOA014017-PA"/>
    </source>
</evidence>
<dbReference type="Proteomes" id="UP001652621">
    <property type="component" value="Unplaced"/>
</dbReference>